<evidence type="ECO:0000256" key="1">
    <source>
        <dbReference type="SAM" id="MobiDB-lite"/>
    </source>
</evidence>
<evidence type="ECO:0000313" key="3">
    <source>
        <dbReference type="Proteomes" id="UP000765509"/>
    </source>
</evidence>
<dbReference type="AlphaFoldDB" id="A0A9Q3BET1"/>
<proteinExistence type="predicted"/>
<organism evidence="2 3">
    <name type="scientific">Austropuccinia psidii MF-1</name>
    <dbReference type="NCBI Taxonomy" id="1389203"/>
    <lineage>
        <taxon>Eukaryota</taxon>
        <taxon>Fungi</taxon>
        <taxon>Dikarya</taxon>
        <taxon>Basidiomycota</taxon>
        <taxon>Pucciniomycotina</taxon>
        <taxon>Pucciniomycetes</taxon>
        <taxon>Pucciniales</taxon>
        <taxon>Sphaerophragmiaceae</taxon>
        <taxon>Austropuccinia</taxon>
    </lineage>
</organism>
<keyword evidence="3" id="KW-1185">Reference proteome</keyword>
<dbReference type="Proteomes" id="UP000765509">
    <property type="component" value="Unassembled WGS sequence"/>
</dbReference>
<accession>A0A9Q3BET1</accession>
<sequence length="137" mass="15521">MKAFPRVNGPQDHKQADGNASAQLARFPSVSNCPPPSYGHFTPLPEKSDYPDNEIWQWKEDIQAWADCHPWDSNVKSKIHQNPLDKTLPFSICLMSKLRGNPLQAQVPPDGQRTYTVSTHNMMSHLFEAQVKPQTLN</sequence>
<reference evidence="2" key="1">
    <citation type="submission" date="2021-03" db="EMBL/GenBank/DDBJ databases">
        <title>Draft genome sequence of rust myrtle Austropuccinia psidii MF-1, a brazilian biotype.</title>
        <authorList>
            <person name="Quecine M.C."/>
            <person name="Pachon D.M.R."/>
            <person name="Bonatelli M.L."/>
            <person name="Correr F.H."/>
            <person name="Franceschini L.M."/>
            <person name="Leite T.F."/>
            <person name="Margarido G.R.A."/>
            <person name="Almeida C.A."/>
            <person name="Ferrarezi J.A."/>
            <person name="Labate C.A."/>
        </authorList>
    </citation>
    <scope>NUCLEOTIDE SEQUENCE</scope>
    <source>
        <strain evidence="2">MF-1</strain>
    </source>
</reference>
<gene>
    <name evidence="2" type="ORF">O181_003498</name>
</gene>
<feature type="region of interest" description="Disordered" evidence="1">
    <location>
        <begin position="1"/>
        <end position="31"/>
    </location>
</feature>
<evidence type="ECO:0000313" key="2">
    <source>
        <dbReference type="EMBL" id="MBW0463783.1"/>
    </source>
</evidence>
<dbReference type="EMBL" id="AVOT02000630">
    <property type="protein sequence ID" value="MBW0463783.1"/>
    <property type="molecule type" value="Genomic_DNA"/>
</dbReference>
<name>A0A9Q3BET1_9BASI</name>
<comment type="caution">
    <text evidence="2">The sequence shown here is derived from an EMBL/GenBank/DDBJ whole genome shotgun (WGS) entry which is preliminary data.</text>
</comment>
<protein>
    <submittedName>
        <fullName evidence="2">Uncharacterized protein</fullName>
    </submittedName>
</protein>